<dbReference type="Pfam" id="PF06738">
    <property type="entry name" value="ThrE"/>
    <property type="match status" value="1"/>
</dbReference>
<keyword evidence="4 7" id="KW-0472">Membrane</keyword>
<feature type="transmembrane region" description="Helical" evidence="7">
    <location>
        <begin position="821"/>
        <end position="841"/>
    </location>
</feature>
<comment type="similarity">
    <text evidence="5">Belongs to the ThrE exporter (TC 2.A.79) family.</text>
</comment>
<dbReference type="Pfam" id="PF12821">
    <property type="entry name" value="ThrE_2"/>
    <property type="match status" value="1"/>
</dbReference>
<feature type="transmembrane region" description="Helical" evidence="7">
    <location>
        <begin position="715"/>
        <end position="734"/>
    </location>
</feature>
<name>A0A9P5RV83_9FUNG</name>
<evidence type="ECO:0000259" key="9">
    <source>
        <dbReference type="Pfam" id="PF12821"/>
    </source>
</evidence>
<feature type="compositionally biased region" description="Basic residues" evidence="6">
    <location>
        <begin position="398"/>
        <end position="415"/>
    </location>
</feature>
<keyword evidence="3 7" id="KW-1133">Transmembrane helix</keyword>
<reference evidence="10" key="1">
    <citation type="journal article" date="2020" name="Fungal Divers.">
        <title>Resolving the Mortierellaceae phylogeny through synthesis of multi-gene phylogenetics and phylogenomics.</title>
        <authorList>
            <person name="Vandepol N."/>
            <person name="Liber J."/>
            <person name="Desiro A."/>
            <person name="Na H."/>
            <person name="Kennedy M."/>
            <person name="Barry K."/>
            <person name="Grigoriev I.V."/>
            <person name="Miller A.N."/>
            <person name="O'Donnell K."/>
            <person name="Stajich J.E."/>
            <person name="Bonito G."/>
        </authorList>
    </citation>
    <scope>NUCLEOTIDE SEQUENCE</scope>
    <source>
        <strain evidence="10">NRRL 6426</strain>
    </source>
</reference>
<feature type="transmembrane region" description="Helical" evidence="7">
    <location>
        <begin position="689"/>
        <end position="708"/>
    </location>
</feature>
<feature type="region of interest" description="Disordered" evidence="6">
    <location>
        <begin position="317"/>
        <end position="479"/>
    </location>
</feature>
<feature type="compositionally biased region" description="Low complexity" evidence="6">
    <location>
        <begin position="156"/>
        <end position="171"/>
    </location>
</feature>
<accession>A0A9P5RV83</accession>
<feature type="transmembrane region" description="Helical" evidence="7">
    <location>
        <begin position="746"/>
        <end position="765"/>
    </location>
</feature>
<feature type="transmembrane region" description="Helical" evidence="7">
    <location>
        <begin position="777"/>
        <end position="801"/>
    </location>
</feature>
<dbReference type="InterPro" id="IPR051361">
    <property type="entry name" value="ThrE/Ser_Exporter"/>
</dbReference>
<evidence type="ECO:0000313" key="11">
    <source>
        <dbReference type="Proteomes" id="UP000748756"/>
    </source>
</evidence>
<dbReference type="GO" id="GO:0016020">
    <property type="term" value="C:membrane"/>
    <property type="evidence" value="ECO:0007669"/>
    <property type="project" value="UniProtKB-SubCell"/>
</dbReference>
<gene>
    <name evidence="10" type="ORF">BG015_012047</name>
</gene>
<dbReference type="OrthoDB" id="413008at2759"/>
<feature type="transmembrane region" description="Helical" evidence="7">
    <location>
        <begin position="898"/>
        <end position="915"/>
    </location>
</feature>
<evidence type="ECO:0000256" key="1">
    <source>
        <dbReference type="ARBA" id="ARBA00004141"/>
    </source>
</evidence>
<feature type="transmembrane region" description="Helical" evidence="7">
    <location>
        <begin position="935"/>
        <end position="957"/>
    </location>
</feature>
<dbReference type="AlphaFoldDB" id="A0A9P5RV83"/>
<feature type="compositionally biased region" description="Low complexity" evidence="6">
    <location>
        <begin position="260"/>
        <end position="284"/>
    </location>
</feature>
<dbReference type="GO" id="GO:0022857">
    <property type="term" value="F:transmembrane transporter activity"/>
    <property type="evidence" value="ECO:0007669"/>
    <property type="project" value="InterPro"/>
</dbReference>
<dbReference type="PANTHER" id="PTHR31082:SF4">
    <property type="entry name" value="PHEROMONE-REGULATED MEMBRANE PROTEIN 10"/>
    <property type="match status" value="1"/>
</dbReference>
<proteinExistence type="inferred from homology"/>
<evidence type="ECO:0000256" key="4">
    <source>
        <dbReference type="ARBA" id="ARBA00023136"/>
    </source>
</evidence>
<dbReference type="Proteomes" id="UP000748756">
    <property type="component" value="Unassembled WGS sequence"/>
</dbReference>
<feature type="domain" description="Threonine/Serine exporter ThrE" evidence="9">
    <location>
        <begin position="827"/>
        <end position="953"/>
    </location>
</feature>
<feature type="region of interest" description="Disordered" evidence="6">
    <location>
        <begin position="240"/>
        <end position="303"/>
    </location>
</feature>
<feature type="transmembrane region" description="Helical" evidence="7">
    <location>
        <begin position="848"/>
        <end position="869"/>
    </location>
</feature>
<evidence type="ECO:0008006" key="12">
    <source>
        <dbReference type="Google" id="ProtNLM"/>
    </source>
</evidence>
<dbReference type="PANTHER" id="PTHR31082">
    <property type="entry name" value="PHEROMONE-REGULATED MEMBRANE PROTEIN 10"/>
    <property type="match status" value="1"/>
</dbReference>
<dbReference type="InterPro" id="IPR010619">
    <property type="entry name" value="ThrE-like_N"/>
</dbReference>
<feature type="region of interest" description="Disordered" evidence="6">
    <location>
        <begin position="1"/>
        <end position="139"/>
    </location>
</feature>
<feature type="region of interest" description="Disordered" evidence="6">
    <location>
        <begin position="156"/>
        <end position="191"/>
    </location>
</feature>
<evidence type="ECO:0000259" key="8">
    <source>
        <dbReference type="Pfam" id="PF06738"/>
    </source>
</evidence>
<dbReference type="EMBL" id="JAAAUQ010000980">
    <property type="protein sequence ID" value="KAF9144996.1"/>
    <property type="molecule type" value="Genomic_DNA"/>
</dbReference>
<comment type="subcellular location">
    <subcellularLocation>
        <location evidence="1">Membrane</location>
        <topology evidence="1">Multi-pass membrane protein</topology>
    </subcellularLocation>
</comment>
<feature type="transmembrane region" description="Helical" evidence="7">
    <location>
        <begin position="875"/>
        <end position="891"/>
    </location>
</feature>
<feature type="compositionally biased region" description="Low complexity" evidence="6">
    <location>
        <begin position="444"/>
        <end position="478"/>
    </location>
</feature>
<protein>
    <recommendedName>
        <fullName evidence="12">DUF1212-domain-containing protein</fullName>
    </recommendedName>
</protein>
<evidence type="ECO:0000313" key="10">
    <source>
        <dbReference type="EMBL" id="KAF9144996.1"/>
    </source>
</evidence>
<evidence type="ECO:0000256" key="6">
    <source>
        <dbReference type="SAM" id="MobiDB-lite"/>
    </source>
</evidence>
<keyword evidence="11" id="KW-1185">Reference proteome</keyword>
<feature type="compositionally biased region" description="Low complexity" evidence="6">
    <location>
        <begin position="323"/>
        <end position="337"/>
    </location>
</feature>
<evidence type="ECO:0000256" key="3">
    <source>
        <dbReference type="ARBA" id="ARBA00022989"/>
    </source>
</evidence>
<feature type="domain" description="Threonine/serine exporter-like N-terminal" evidence="8">
    <location>
        <begin position="559"/>
        <end position="797"/>
    </location>
</feature>
<evidence type="ECO:0000256" key="7">
    <source>
        <dbReference type="SAM" id="Phobius"/>
    </source>
</evidence>
<feature type="compositionally biased region" description="Low complexity" evidence="6">
    <location>
        <begin position="91"/>
        <end position="129"/>
    </location>
</feature>
<feature type="compositionally biased region" description="Polar residues" evidence="6">
    <location>
        <begin position="418"/>
        <end position="434"/>
    </location>
</feature>
<feature type="compositionally biased region" description="Low complexity" evidence="6">
    <location>
        <begin position="1"/>
        <end position="37"/>
    </location>
</feature>
<organism evidence="10 11">
    <name type="scientific">Linnemannia schmuckeri</name>
    <dbReference type="NCBI Taxonomy" id="64567"/>
    <lineage>
        <taxon>Eukaryota</taxon>
        <taxon>Fungi</taxon>
        <taxon>Fungi incertae sedis</taxon>
        <taxon>Mucoromycota</taxon>
        <taxon>Mortierellomycotina</taxon>
        <taxon>Mortierellomycetes</taxon>
        <taxon>Mortierellales</taxon>
        <taxon>Mortierellaceae</taxon>
        <taxon>Linnemannia</taxon>
    </lineage>
</organism>
<dbReference type="InterPro" id="IPR024528">
    <property type="entry name" value="ThrE_2"/>
</dbReference>
<comment type="caution">
    <text evidence="10">The sequence shown here is derived from an EMBL/GenBank/DDBJ whole genome shotgun (WGS) entry which is preliminary data.</text>
</comment>
<evidence type="ECO:0000256" key="5">
    <source>
        <dbReference type="ARBA" id="ARBA00034125"/>
    </source>
</evidence>
<evidence type="ECO:0000256" key="2">
    <source>
        <dbReference type="ARBA" id="ARBA00022692"/>
    </source>
</evidence>
<sequence>MPQSSSITNASSPSSSSATATLAQPAAAAPVPQTPSSRMSEHQMNVNIERNHRTLPPQFHSSSPSKYPSIPRFTPAIPSRMGGNYTPNAQHGSGSSSNNNNGGTSSSSYTHNSNGYNHRIGTSSASSSPPGTPPSGLRNYYLNAAYQRSQHHIYSKGSSALPSNSSSQQQQRPAMSTGAHQHQQQQYGARVQVPEAAVARRSYSADHLQVPETDFATGGTLQSTENHVMTLQRALSRLVEKNEQDEGDDEENKDRQPASTTTTRGENTPTTKIGSNSSSSSSTPPGTPPHRKGVTKYPKVELERVDPEKAAVITSISGESDITLAPPTTTTTTATATEISKDTQQQEKEKPKKKTGRKDGLDLPLPATTPVSTDLRRQPSKAGVLSNLLKLQGIGRQQKQHRAPKVKATKEKRRPTMYSRSANVSTASLTTKSVFGTYPPLPATPSQQQQQGSTSLSIFHPSPRNSNNGNTSGTNSNRQSAHFDNVIAQSFSVMNSPFQSPNISPRGSISGGENTPNGFYFTPVANGTTSPNSPYGVPLSNEEKMQITIAVADILERQDFILRLAKSLIKYGAPSHRLEDAVDHAAKTLEINLQCIYLPNVMIVSFTDYETHTSETHLLKVPAGLDMYKCALVHQVQKMVTHSSMPVEEAIMKLDAINTEKDANGRWITVLAYAVSGFCTAPMFFRGNWIDATISFFMGAAVGLLVWLSEKVPSYAHICDVTMSVVVAFVAEALRHHNVCTSAIKFAGIVIILPGYTITCSILELSSRHIISGSVRLFYAVIFSLLLGYGLTIGASLWSLFDHSKRDDESKFSAECPNAPLNPLWNILFVPFFAISLNIWLKAHPRQWFLATVLSIVGYTVSYTSSVYGGAKTEVSSALAAFAIGLCGNIYQRLTRQLTFQAVVCAVFFLVPGSIGLKGAMAWFTEDMSGGINFALQMVVTAIAISVGLFTSALAVYPMGKIRSAQMTF</sequence>
<keyword evidence="2 7" id="KW-0812">Transmembrane</keyword>
<feature type="compositionally biased region" description="Basic and acidic residues" evidence="6">
    <location>
        <begin position="339"/>
        <end position="350"/>
    </location>
</feature>